<organism evidence="2 3">
    <name type="scientific">Cellulomonas soli</name>
    <dbReference type="NCBI Taxonomy" id="931535"/>
    <lineage>
        <taxon>Bacteria</taxon>
        <taxon>Bacillati</taxon>
        <taxon>Actinomycetota</taxon>
        <taxon>Actinomycetes</taxon>
        <taxon>Micrococcales</taxon>
        <taxon>Cellulomonadaceae</taxon>
        <taxon>Cellulomonas</taxon>
    </lineage>
</organism>
<keyword evidence="3" id="KW-1185">Reference proteome</keyword>
<dbReference type="RefSeq" id="WP_146953804.1">
    <property type="nucleotide sequence ID" value="NZ_BAABBJ010000002.1"/>
</dbReference>
<evidence type="ECO:0000313" key="3">
    <source>
        <dbReference type="Proteomes" id="UP000321798"/>
    </source>
</evidence>
<dbReference type="Proteomes" id="UP000321798">
    <property type="component" value="Unassembled WGS sequence"/>
</dbReference>
<name>A0A512PFN2_9CELL</name>
<accession>A0A512PFN2</accession>
<feature type="region of interest" description="Disordered" evidence="1">
    <location>
        <begin position="1"/>
        <end position="30"/>
    </location>
</feature>
<proteinExistence type="predicted"/>
<evidence type="ECO:0000313" key="2">
    <source>
        <dbReference type="EMBL" id="GEP70010.1"/>
    </source>
</evidence>
<protein>
    <submittedName>
        <fullName evidence="2">Uncharacterized protein</fullName>
    </submittedName>
</protein>
<comment type="caution">
    <text evidence="2">The sequence shown here is derived from an EMBL/GenBank/DDBJ whole genome shotgun (WGS) entry which is preliminary data.</text>
</comment>
<dbReference type="OrthoDB" id="5147509at2"/>
<reference evidence="2 3" key="1">
    <citation type="submission" date="2019-07" db="EMBL/GenBank/DDBJ databases">
        <title>Whole genome shotgun sequence of Cellulomonas soli NBRC 109434.</title>
        <authorList>
            <person name="Hosoyama A."/>
            <person name="Uohara A."/>
            <person name="Ohji S."/>
            <person name="Ichikawa N."/>
        </authorList>
    </citation>
    <scope>NUCLEOTIDE SEQUENCE [LARGE SCALE GENOMIC DNA]</scope>
    <source>
        <strain evidence="2 3">NBRC 109434</strain>
    </source>
</reference>
<dbReference type="AlphaFoldDB" id="A0A512PFN2"/>
<gene>
    <name evidence="2" type="ORF">CSO01_27250</name>
</gene>
<dbReference type="EMBL" id="BKAL01000010">
    <property type="protein sequence ID" value="GEP70010.1"/>
    <property type="molecule type" value="Genomic_DNA"/>
</dbReference>
<evidence type="ECO:0000256" key="1">
    <source>
        <dbReference type="SAM" id="MobiDB-lite"/>
    </source>
</evidence>
<sequence length="189" mass="19895">MSGHEHDEHGHDPHEHGGASHGPAPLDGVDGTELHAVVDALAQALHGYVETALGVRAEFGASESDEDPRILAIEAEVGTLNARLYDLLHERLGLHADLTGMAWDGEEAVDEDAPPEVVELDSFHLGFLVGPPTGTSDLSLDSVLGLVDDAGAQVAQSLAEAGFEVVEWTAARGAPVPFDEDEDDEEDTP</sequence>
<feature type="compositionally biased region" description="Basic and acidic residues" evidence="1">
    <location>
        <begin position="1"/>
        <end position="18"/>
    </location>
</feature>